<dbReference type="Pfam" id="PF00440">
    <property type="entry name" value="TetR_N"/>
    <property type="match status" value="1"/>
</dbReference>
<dbReference type="InterPro" id="IPR039538">
    <property type="entry name" value="BetI_C"/>
</dbReference>
<keyword evidence="4" id="KW-0804">Transcription</keyword>
<dbReference type="Pfam" id="PF13977">
    <property type="entry name" value="TetR_C_6"/>
    <property type="match status" value="1"/>
</dbReference>
<dbReference type="HOGENOM" id="CLU_069356_15_10_11"/>
<dbReference type="SUPFAM" id="SSF48498">
    <property type="entry name" value="Tetracyclin repressor-like, C-terminal domain"/>
    <property type="match status" value="1"/>
</dbReference>
<evidence type="ECO:0000256" key="2">
    <source>
        <dbReference type="ARBA" id="ARBA00023015"/>
    </source>
</evidence>
<dbReference type="InterPro" id="IPR001647">
    <property type="entry name" value="HTH_TetR"/>
</dbReference>
<keyword evidence="3 5" id="KW-0238">DNA-binding</keyword>
<dbReference type="EMBL" id="CM001440">
    <property type="protein sequence ID" value="EHR61130.1"/>
    <property type="molecule type" value="Genomic_DNA"/>
</dbReference>
<evidence type="ECO:0000256" key="3">
    <source>
        <dbReference type="ARBA" id="ARBA00023125"/>
    </source>
</evidence>
<sequence>MGKDRNAVRGLGAAHEQRRRDILDAVFAIVDTEGTEQVSIRRVADAAGVSVGRVQHYFRTKDDLLAEAFTTINSHGTDRVRERLSSEDSAADPRRVLTVVLGELIPRTADDCRLVRVAQAFETYAHTRPQLRERLTQGYDELAALLAHLLHASADPQTGDTEHVPATFRTDAYELLALATGLAGLVVTGNLDARQAHTIATTRLDEVLSARRGTGSQHR</sequence>
<dbReference type="Proteomes" id="UP000002791">
    <property type="component" value="Chromosome"/>
</dbReference>
<dbReference type="eggNOG" id="COG1309">
    <property type="taxonomic scope" value="Bacteria"/>
</dbReference>
<evidence type="ECO:0000259" key="6">
    <source>
        <dbReference type="PROSITE" id="PS50977"/>
    </source>
</evidence>
<evidence type="ECO:0000313" key="7">
    <source>
        <dbReference type="EMBL" id="EHR61130.1"/>
    </source>
</evidence>
<dbReference type="GO" id="GO:0000976">
    <property type="term" value="F:transcription cis-regulatory region binding"/>
    <property type="evidence" value="ECO:0007669"/>
    <property type="project" value="TreeGrafter"/>
</dbReference>
<feature type="DNA-binding region" description="H-T-H motif" evidence="5">
    <location>
        <begin position="39"/>
        <end position="58"/>
    </location>
</feature>
<dbReference type="PANTHER" id="PTHR30055:SF226">
    <property type="entry name" value="HTH-TYPE TRANSCRIPTIONAL REGULATOR PKSA"/>
    <property type="match status" value="1"/>
</dbReference>
<dbReference type="PROSITE" id="PS50977">
    <property type="entry name" value="HTH_TETR_2"/>
    <property type="match status" value="1"/>
</dbReference>
<proteinExistence type="predicted"/>
<evidence type="ECO:0000256" key="5">
    <source>
        <dbReference type="PROSITE-ProRule" id="PRU00335"/>
    </source>
</evidence>
<dbReference type="STRING" id="882082.SaccyDRAFT_2246"/>
<dbReference type="OrthoDB" id="9816296at2"/>
<dbReference type="InterPro" id="IPR036271">
    <property type="entry name" value="Tet_transcr_reg_TetR-rel_C_sf"/>
</dbReference>
<protein>
    <recommendedName>
        <fullName evidence="6">HTH tetR-type domain-containing protein</fullName>
    </recommendedName>
</protein>
<dbReference type="InterPro" id="IPR009057">
    <property type="entry name" value="Homeodomain-like_sf"/>
</dbReference>
<accession>H5XPQ2</accession>
<evidence type="ECO:0000256" key="1">
    <source>
        <dbReference type="ARBA" id="ARBA00022491"/>
    </source>
</evidence>
<reference evidence="7 8" key="1">
    <citation type="submission" date="2011-11" db="EMBL/GenBank/DDBJ databases">
        <title>The Noncontiguous Finished sequence of Saccharomonospora cyanea NA-134.</title>
        <authorList>
            <consortium name="US DOE Joint Genome Institute"/>
            <person name="Lucas S."/>
            <person name="Han J."/>
            <person name="Lapidus A."/>
            <person name="Cheng J.-F."/>
            <person name="Goodwin L."/>
            <person name="Pitluck S."/>
            <person name="Peters L."/>
            <person name="Ovchinnikova G."/>
            <person name="Lu M."/>
            <person name="Detter J.C."/>
            <person name="Han C."/>
            <person name="Tapia R."/>
            <person name="Land M."/>
            <person name="Hauser L."/>
            <person name="Kyrpides N."/>
            <person name="Ivanova N."/>
            <person name="Pagani I."/>
            <person name="Brambilla E.-M."/>
            <person name="Klenk H.-P."/>
            <person name="Woyke T."/>
        </authorList>
    </citation>
    <scope>NUCLEOTIDE SEQUENCE [LARGE SCALE GENOMIC DNA]</scope>
    <source>
        <strain evidence="7 8">NA-134</strain>
    </source>
</reference>
<dbReference type="InterPro" id="IPR050109">
    <property type="entry name" value="HTH-type_TetR-like_transc_reg"/>
</dbReference>
<keyword evidence="2" id="KW-0805">Transcription regulation</keyword>
<dbReference type="GO" id="GO:0003700">
    <property type="term" value="F:DNA-binding transcription factor activity"/>
    <property type="evidence" value="ECO:0007669"/>
    <property type="project" value="TreeGrafter"/>
</dbReference>
<name>H5XPQ2_9PSEU</name>
<gene>
    <name evidence="7" type="ORF">SaccyDRAFT_2246</name>
</gene>
<evidence type="ECO:0000256" key="4">
    <source>
        <dbReference type="ARBA" id="ARBA00023163"/>
    </source>
</evidence>
<dbReference type="Gene3D" id="1.10.357.10">
    <property type="entry name" value="Tetracycline Repressor, domain 2"/>
    <property type="match status" value="1"/>
</dbReference>
<keyword evidence="1" id="KW-0678">Repressor</keyword>
<dbReference type="PRINTS" id="PR00455">
    <property type="entry name" value="HTHTETR"/>
</dbReference>
<dbReference type="PANTHER" id="PTHR30055">
    <property type="entry name" value="HTH-TYPE TRANSCRIPTIONAL REGULATOR RUTR"/>
    <property type="match status" value="1"/>
</dbReference>
<dbReference type="RefSeq" id="WP_005456161.1">
    <property type="nucleotide sequence ID" value="NZ_CM001440.1"/>
</dbReference>
<dbReference type="AlphaFoldDB" id="H5XPQ2"/>
<dbReference type="SUPFAM" id="SSF46689">
    <property type="entry name" value="Homeodomain-like"/>
    <property type="match status" value="1"/>
</dbReference>
<organism evidence="7 8">
    <name type="scientific">Saccharomonospora cyanea NA-134</name>
    <dbReference type="NCBI Taxonomy" id="882082"/>
    <lineage>
        <taxon>Bacteria</taxon>
        <taxon>Bacillati</taxon>
        <taxon>Actinomycetota</taxon>
        <taxon>Actinomycetes</taxon>
        <taxon>Pseudonocardiales</taxon>
        <taxon>Pseudonocardiaceae</taxon>
        <taxon>Saccharomonospora</taxon>
    </lineage>
</organism>
<evidence type="ECO:0000313" key="8">
    <source>
        <dbReference type="Proteomes" id="UP000002791"/>
    </source>
</evidence>
<keyword evidence="8" id="KW-1185">Reference proteome</keyword>
<feature type="domain" description="HTH tetR-type" evidence="6">
    <location>
        <begin position="16"/>
        <end position="76"/>
    </location>
</feature>